<keyword evidence="6" id="KW-0539">Nucleus</keyword>
<dbReference type="GO" id="GO:0000981">
    <property type="term" value="F:DNA-binding transcription factor activity, RNA polymerase II-specific"/>
    <property type="evidence" value="ECO:0007669"/>
    <property type="project" value="InterPro"/>
</dbReference>
<dbReference type="InterPro" id="IPR007219">
    <property type="entry name" value="XnlR_reg_dom"/>
</dbReference>
<keyword evidence="4" id="KW-0238">DNA-binding</keyword>
<evidence type="ECO:0000256" key="1">
    <source>
        <dbReference type="ARBA" id="ARBA00004123"/>
    </source>
</evidence>
<dbReference type="GO" id="GO:0006351">
    <property type="term" value="P:DNA-templated transcription"/>
    <property type="evidence" value="ECO:0007669"/>
    <property type="project" value="InterPro"/>
</dbReference>
<dbReference type="SMART" id="SM00066">
    <property type="entry name" value="GAL4"/>
    <property type="match status" value="1"/>
</dbReference>
<dbReference type="GO" id="GO:0003677">
    <property type="term" value="F:DNA binding"/>
    <property type="evidence" value="ECO:0007669"/>
    <property type="project" value="UniProtKB-KW"/>
</dbReference>
<accession>A0A9W9I6N2</accession>
<dbReference type="Proteomes" id="UP001149163">
    <property type="component" value="Unassembled WGS sequence"/>
</dbReference>
<proteinExistence type="predicted"/>
<dbReference type="GO" id="GO:0008270">
    <property type="term" value="F:zinc ion binding"/>
    <property type="evidence" value="ECO:0007669"/>
    <property type="project" value="InterPro"/>
</dbReference>
<gene>
    <name evidence="9" type="ORF">N7482_006351</name>
</gene>
<dbReference type="SUPFAM" id="SSF57701">
    <property type="entry name" value="Zn2/Cys6 DNA-binding domain"/>
    <property type="match status" value="1"/>
</dbReference>
<dbReference type="PANTHER" id="PTHR47338:SF23">
    <property type="entry name" value="ZN(II)2CYS6 TRANSCRIPTION FACTOR (EUROFUNG)"/>
    <property type="match status" value="1"/>
</dbReference>
<evidence type="ECO:0000313" key="10">
    <source>
        <dbReference type="Proteomes" id="UP001149163"/>
    </source>
</evidence>
<dbReference type="CDD" id="cd00067">
    <property type="entry name" value="GAL4"/>
    <property type="match status" value="1"/>
</dbReference>
<keyword evidence="10" id="KW-1185">Reference proteome</keyword>
<dbReference type="PANTHER" id="PTHR47338">
    <property type="entry name" value="ZN(II)2CYS6 TRANSCRIPTION FACTOR (EUROFUNG)-RELATED"/>
    <property type="match status" value="1"/>
</dbReference>
<dbReference type="Gene3D" id="4.10.240.10">
    <property type="entry name" value="Zn(2)-C6 fungal-type DNA-binding domain"/>
    <property type="match status" value="1"/>
</dbReference>
<evidence type="ECO:0000256" key="6">
    <source>
        <dbReference type="ARBA" id="ARBA00023242"/>
    </source>
</evidence>
<dbReference type="Pfam" id="PF00172">
    <property type="entry name" value="Zn_clus"/>
    <property type="match status" value="1"/>
</dbReference>
<dbReference type="InterPro" id="IPR050815">
    <property type="entry name" value="TF_fung"/>
</dbReference>
<evidence type="ECO:0000256" key="2">
    <source>
        <dbReference type="ARBA" id="ARBA00022723"/>
    </source>
</evidence>
<feature type="compositionally biased region" description="Basic and acidic residues" evidence="7">
    <location>
        <begin position="121"/>
        <end position="143"/>
    </location>
</feature>
<evidence type="ECO:0000256" key="7">
    <source>
        <dbReference type="SAM" id="MobiDB-lite"/>
    </source>
</evidence>
<evidence type="ECO:0000256" key="5">
    <source>
        <dbReference type="ARBA" id="ARBA00023163"/>
    </source>
</evidence>
<feature type="region of interest" description="Disordered" evidence="7">
    <location>
        <begin position="706"/>
        <end position="726"/>
    </location>
</feature>
<sequence>MSRSATNHILYTKENSKLPELTVACSSCRNRKLRCSREAPACQHCRKTGGDCVYDPKRSKPGIKSGAIENIHRRLDRLEDFVLDRLGDDAPDESNRQTQLGGNESTACSILSVLARELQKSSDKPVARADDRQGKRQRVDDHVGPSQSALPDVDLRLVLAFLKQNTIEDVLQTYFKHIHPWIPLVHETSLRRRLLDPRHRSKLDVLLRAMILVSTRFIQRHETVSDISLAGLITEQARSLVVSTSMDCLSVENLQALVICVFNDIGNGWGERAWSLVGSLTRTVEYLKLTVEDKVDPGRTTISRPFISLSPPESWVEEEERRRVFWNVFNLDRFCSVAMGWNTSLTSDDVHRRLPCDGVYWRRDKPNVTAFLGIWDKSAGRMGNPIAFPPPHHVSPQGTVTDNASAQSADQASGAALSPEDPLMATVGAFAYRIEATESLSRVMTYFLQQKVDMGCPEDITSWLTRFKELDLRLVHWKMLLPKKWKAANPTNTANTANTAVLPQETANRDGSLSRGGGAMGLEVDPKDQTVVMDPNLTLAHITHNASMILLHQPIAFPPHNWSFRCRLPSSCSAETCQQAAVEIATITEQYLKVSPPTFPVYPQFSFCVYVAARLLLAYGTYYSGESAALHFRSVVDDRFPVLVRSLDEMSRRWNGNGMTMPVTMALGEDLAAKYATKLREMNNVCMQDLGYRINVLDYTQDIDHSSRRTDPTVGHPIPVSILNGPTRQPIQHMEAQAKHKPRCGGRTVENQRNGDFVNAAPAMTMSWPSPTLELPRNPNDQYQTMYGQATYPLGTDPAPCDLGAISQVLLGNQFMDLDRIISFDNGMFSANPDQSW</sequence>
<protein>
    <recommendedName>
        <fullName evidence="8">Zn(2)-C6 fungal-type domain-containing protein</fullName>
    </recommendedName>
</protein>
<evidence type="ECO:0000256" key="4">
    <source>
        <dbReference type="ARBA" id="ARBA00023125"/>
    </source>
</evidence>
<feature type="region of interest" description="Disordered" evidence="7">
    <location>
        <begin position="388"/>
        <end position="418"/>
    </location>
</feature>
<reference evidence="9" key="1">
    <citation type="submission" date="2022-11" db="EMBL/GenBank/DDBJ databases">
        <authorList>
            <person name="Petersen C."/>
        </authorList>
    </citation>
    <scope>NUCLEOTIDE SEQUENCE</scope>
    <source>
        <strain evidence="9">IBT 26290</strain>
    </source>
</reference>
<keyword evidence="3" id="KW-0805">Transcription regulation</keyword>
<keyword evidence="5" id="KW-0804">Transcription</keyword>
<feature type="domain" description="Zn(2)-C6 fungal-type" evidence="8">
    <location>
        <begin position="24"/>
        <end position="54"/>
    </location>
</feature>
<dbReference type="PROSITE" id="PS50048">
    <property type="entry name" value="ZN2_CY6_FUNGAL_2"/>
    <property type="match status" value="1"/>
</dbReference>
<evidence type="ECO:0000256" key="3">
    <source>
        <dbReference type="ARBA" id="ARBA00023015"/>
    </source>
</evidence>
<evidence type="ECO:0000313" key="9">
    <source>
        <dbReference type="EMBL" id="KAJ5167570.1"/>
    </source>
</evidence>
<dbReference type="GO" id="GO:0005634">
    <property type="term" value="C:nucleus"/>
    <property type="evidence" value="ECO:0007669"/>
    <property type="project" value="UniProtKB-SubCell"/>
</dbReference>
<comment type="caution">
    <text evidence="9">The sequence shown here is derived from an EMBL/GenBank/DDBJ whole genome shotgun (WGS) entry which is preliminary data.</text>
</comment>
<dbReference type="PROSITE" id="PS00463">
    <property type="entry name" value="ZN2_CY6_FUNGAL_1"/>
    <property type="match status" value="1"/>
</dbReference>
<dbReference type="EMBL" id="JAPQKN010000003">
    <property type="protein sequence ID" value="KAJ5167570.1"/>
    <property type="molecule type" value="Genomic_DNA"/>
</dbReference>
<reference evidence="9" key="2">
    <citation type="journal article" date="2023" name="IMA Fungus">
        <title>Comparative genomic study of the Penicillium genus elucidates a diverse pangenome and 15 lateral gene transfer events.</title>
        <authorList>
            <person name="Petersen C."/>
            <person name="Sorensen T."/>
            <person name="Nielsen M.R."/>
            <person name="Sondergaard T.E."/>
            <person name="Sorensen J.L."/>
            <person name="Fitzpatrick D.A."/>
            <person name="Frisvad J.C."/>
            <person name="Nielsen K.L."/>
        </authorList>
    </citation>
    <scope>NUCLEOTIDE SEQUENCE</scope>
    <source>
        <strain evidence="9">IBT 26290</strain>
    </source>
</reference>
<keyword evidence="2" id="KW-0479">Metal-binding</keyword>
<dbReference type="AlphaFoldDB" id="A0A9W9I6N2"/>
<dbReference type="GeneID" id="81427652"/>
<dbReference type="SMART" id="SM00906">
    <property type="entry name" value="Fungal_trans"/>
    <property type="match status" value="1"/>
</dbReference>
<dbReference type="RefSeq" id="XP_056544031.1">
    <property type="nucleotide sequence ID" value="XM_056688476.1"/>
</dbReference>
<comment type="subcellular location">
    <subcellularLocation>
        <location evidence="1">Nucleus</location>
    </subcellularLocation>
</comment>
<dbReference type="InterPro" id="IPR036864">
    <property type="entry name" value="Zn2-C6_fun-type_DNA-bd_sf"/>
</dbReference>
<feature type="region of interest" description="Disordered" evidence="7">
    <location>
        <begin position="121"/>
        <end position="147"/>
    </location>
</feature>
<organism evidence="9 10">
    <name type="scientific">Penicillium canariense</name>
    <dbReference type="NCBI Taxonomy" id="189055"/>
    <lineage>
        <taxon>Eukaryota</taxon>
        <taxon>Fungi</taxon>
        <taxon>Dikarya</taxon>
        <taxon>Ascomycota</taxon>
        <taxon>Pezizomycotina</taxon>
        <taxon>Eurotiomycetes</taxon>
        <taxon>Eurotiomycetidae</taxon>
        <taxon>Eurotiales</taxon>
        <taxon>Aspergillaceae</taxon>
        <taxon>Penicillium</taxon>
    </lineage>
</organism>
<evidence type="ECO:0000259" key="8">
    <source>
        <dbReference type="PROSITE" id="PS50048"/>
    </source>
</evidence>
<dbReference type="CDD" id="cd12148">
    <property type="entry name" value="fungal_TF_MHR"/>
    <property type="match status" value="1"/>
</dbReference>
<dbReference type="OrthoDB" id="4456959at2759"/>
<name>A0A9W9I6N2_9EURO</name>
<dbReference type="Pfam" id="PF04082">
    <property type="entry name" value="Fungal_trans"/>
    <property type="match status" value="1"/>
</dbReference>
<feature type="compositionally biased region" description="Low complexity" evidence="7">
    <location>
        <begin position="404"/>
        <end position="418"/>
    </location>
</feature>
<dbReference type="InterPro" id="IPR001138">
    <property type="entry name" value="Zn2Cys6_DnaBD"/>
</dbReference>